<dbReference type="Gene3D" id="3.20.20.210">
    <property type="match status" value="1"/>
</dbReference>
<protein>
    <recommendedName>
        <fullName evidence="1">Uroporphyrinogen decarboxylase (URO-D) domain-containing protein</fullName>
    </recommendedName>
</protein>
<feature type="domain" description="Uroporphyrinogen decarboxylase (URO-D)" evidence="1">
    <location>
        <begin position="119"/>
        <end position="231"/>
    </location>
</feature>
<dbReference type="InterPro" id="IPR000257">
    <property type="entry name" value="Uroporphyrinogen_deCOase"/>
</dbReference>
<reference evidence="2" key="1">
    <citation type="journal article" date="2014" name="Front. Microbiol.">
        <title>High frequency of phylogenetically diverse reductive dehalogenase-homologous genes in deep subseafloor sedimentary metagenomes.</title>
        <authorList>
            <person name="Kawai M."/>
            <person name="Futagami T."/>
            <person name="Toyoda A."/>
            <person name="Takaki Y."/>
            <person name="Nishi S."/>
            <person name="Hori S."/>
            <person name="Arai W."/>
            <person name="Tsubouchi T."/>
            <person name="Morono Y."/>
            <person name="Uchiyama I."/>
            <person name="Ito T."/>
            <person name="Fujiyama A."/>
            <person name="Inagaki F."/>
            <person name="Takami H."/>
        </authorList>
    </citation>
    <scope>NUCLEOTIDE SEQUENCE</scope>
    <source>
        <strain evidence="2">Expedition CK06-06</strain>
    </source>
</reference>
<dbReference type="InterPro" id="IPR052024">
    <property type="entry name" value="Methanogen_methyltrans"/>
</dbReference>
<feature type="non-terminal residue" evidence="2">
    <location>
        <position position="1"/>
    </location>
</feature>
<dbReference type="EMBL" id="BARW01025941">
    <property type="protein sequence ID" value="GAJ14058.1"/>
    <property type="molecule type" value="Genomic_DNA"/>
</dbReference>
<dbReference type="PANTHER" id="PTHR47099:SF1">
    <property type="entry name" value="METHYLCOBAMIDE:COM METHYLTRANSFERASE MTBA"/>
    <property type="match status" value="1"/>
</dbReference>
<feature type="non-terminal residue" evidence="2">
    <location>
        <position position="260"/>
    </location>
</feature>
<proteinExistence type="predicted"/>
<dbReference type="Pfam" id="PF01208">
    <property type="entry name" value="URO-D"/>
    <property type="match status" value="1"/>
</dbReference>
<dbReference type="InterPro" id="IPR038071">
    <property type="entry name" value="UROD/MetE-like_sf"/>
</dbReference>
<sequence>EESFAQYFRFDTRLVDFTPSKQAFDWRRFYREYYGELPDNTYFSSAGMACIPGNFHHYIRGISPLARCKTLKEIEAVPDSDYRREYRYADLESRVAKLHQQDYYVVGSLGHGGFEGANNLRGILELLEDLVSRPRIAETVIQRVVERQVFMAKRFVQAGVDAVETGNDFAMETRLFMSPQVWRQWFKPRLVEVVQAVKRTDERLRFIYHCCGFVEPLVPDLIECGIDVLHSVQPESVDPAFLKKEYGKHLSFWGTVGTQT</sequence>
<dbReference type="SUPFAM" id="SSF51726">
    <property type="entry name" value="UROD/MetE-like"/>
    <property type="match status" value="1"/>
</dbReference>
<comment type="caution">
    <text evidence="2">The sequence shown here is derived from an EMBL/GenBank/DDBJ whole genome shotgun (WGS) entry which is preliminary data.</text>
</comment>
<accession>X1U944</accession>
<dbReference type="GO" id="GO:0004853">
    <property type="term" value="F:uroporphyrinogen decarboxylase activity"/>
    <property type="evidence" value="ECO:0007669"/>
    <property type="project" value="InterPro"/>
</dbReference>
<organism evidence="2">
    <name type="scientific">marine sediment metagenome</name>
    <dbReference type="NCBI Taxonomy" id="412755"/>
    <lineage>
        <taxon>unclassified sequences</taxon>
        <taxon>metagenomes</taxon>
        <taxon>ecological metagenomes</taxon>
    </lineage>
</organism>
<gene>
    <name evidence="2" type="ORF">S12H4_42402</name>
</gene>
<evidence type="ECO:0000259" key="1">
    <source>
        <dbReference type="Pfam" id="PF01208"/>
    </source>
</evidence>
<dbReference type="AlphaFoldDB" id="X1U944"/>
<evidence type="ECO:0000313" key="2">
    <source>
        <dbReference type="EMBL" id="GAJ14058.1"/>
    </source>
</evidence>
<dbReference type="PANTHER" id="PTHR47099">
    <property type="entry name" value="METHYLCOBAMIDE:COM METHYLTRANSFERASE MTBA"/>
    <property type="match status" value="1"/>
</dbReference>
<name>X1U944_9ZZZZ</name>
<dbReference type="GO" id="GO:0006779">
    <property type="term" value="P:porphyrin-containing compound biosynthetic process"/>
    <property type="evidence" value="ECO:0007669"/>
    <property type="project" value="InterPro"/>
</dbReference>